<dbReference type="OrthoDB" id="1099258at2"/>
<reference evidence="2 3" key="1">
    <citation type="submission" date="2019-04" db="EMBL/GenBank/DDBJ databases">
        <title>Draft genome sequence of Robertkochia marina CC-AMO-30D.</title>
        <authorList>
            <person name="Hameed A."/>
            <person name="Lin S.-Y."/>
            <person name="Shahina M."/>
            <person name="Lai W.-A."/>
            <person name="Young C.-C."/>
        </authorList>
    </citation>
    <scope>NUCLEOTIDE SEQUENCE [LARGE SCALE GENOMIC DNA]</scope>
    <source>
        <strain evidence="2 3">CC-AMO-30D</strain>
    </source>
</reference>
<evidence type="ECO:0008006" key="4">
    <source>
        <dbReference type="Google" id="ProtNLM"/>
    </source>
</evidence>
<dbReference type="RefSeq" id="WP_136334486.1">
    <property type="nucleotide sequence ID" value="NZ_QXMP01000004.1"/>
</dbReference>
<organism evidence="2 3">
    <name type="scientific">Robertkochia marina</name>
    <dbReference type="NCBI Taxonomy" id="1227945"/>
    <lineage>
        <taxon>Bacteria</taxon>
        <taxon>Pseudomonadati</taxon>
        <taxon>Bacteroidota</taxon>
        <taxon>Flavobacteriia</taxon>
        <taxon>Flavobacteriales</taxon>
        <taxon>Flavobacteriaceae</taxon>
        <taxon>Robertkochia</taxon>
    </lineage>
</organism>
<keyword evidence="1" id="KW-0732">Signal</keyword>
<dbReference type="SUPFAM" id="SSF160574">
    <property type="entry name" value="BT0923-like"/>
    <property type="match status" value="1"/>
</dbReference>
<dbReference type="Proteomes" id="UP000305939">
    <property type="component" value="Unassembled WGS sequence"/>
</dbReference>
<dbReference type="EMBL" id="SSMC01000001">
    <property type="protein sequence ID" value="THD68996.1"/>
    <property type="molecule type" value="Genomic_DNA"/>
</dbReference>
<accession>A0A4S3M1R8</accession>
<evidence type="ECO:0000313" key="3">
    <source>
        <dbReference type="Proteomes" id="UP000305939"/>
    </source>
</evidence>
<name>A0A4S3M1R8_9FLAO</name>
<comment type="caution">
    <text evidence="2">The sequence shown here is derived from an EMBL/GenBank/DDBJ whole genome shotgun (WGS) entry which is preliminary data.</text>
</comment>
<keyword evidence="3" id="KW-1185">Reference proteome</keyword>
<dbReference type="Gene3D" id="3.10.450.360">
    <property type="match status" value="1"/>
</dbReference>
<feature type="chain" id="PRO_5020511768" description="Beta-lactamase-inhibitor-like PepSY-like domain-containing protein" evidence="1">
    <location>
        <begin position="20"/>
        <end position="102"/>
    </location>
</feature>
<sequence>MKNLVLVSALALGSFTSFAATPVIFHDGISEDIYMEVVQEEFTEIAHDEVPQAVKDALANDYPGAEISKAYVNEANEYKLEVTMGEETATLYANENGEWIQM</sequence>
<gene>
    <name evidence="2" type="ORF">E7Z59_01305</name>
</gene>
<proteinExistence type="predicted"/>
<evidence type="ECO:0000313" key="2">
    <source>
        <dbReference type="EMBL" id="THD68996.1"/>
    </source>
</evidence>
<dbReference type="AlphaFoldDB" id="A0A4S3M1R8"/>
<feature type="signal peptide" evidence="1">
    <location>
        <begin position="1"/>
        <end position="19"/>
    </location>
</feature>
<protein>
    <recommendedName>
        <fullName evidence="4">Beta-lactamase-inhibitor-like PepSY-like domain-containing protein</fullName>
    </recommendedName>
</protein>
<evidence type="ECO:0000256" key="1">
    <source>
        <dbReference type="SAM" id="SignalP"/>
    </source>
</evidence>